<dbReference type="SUPFAM" id="SSF53706">
    <property type="entry name" value="Formate dehydrogenase/DMSO reductase, domains 1-3"/>
    <property type="match status" value="1"/>
</dbReference>
<dbReference type="Pfam" id="PF00384">
    <property type="entry name" value="Molybdopterin"/>
    <property type="match status" value="1"/>
</dbReference>
<dbReference type="GO" id="GO:0016491">
    <property type="term" value="F:oxidoreductase activity"/>
    <property type="evidence" value="ECO:0007669"/>
    <property type="project" value="InterPro"/>
</dbReference>
<organism evidence="2 3">
    <name type="scientific">Escherichia coli</name>
    <dbReference type="NCBI Taxonomy" id="562"/>
    <lineage>
        <taxon>Bacteria</taxon>
        <taxon>Pseudomonadati</taxon>
        <taxon>Pseudomonadota</taxon>
        <taxon>Gammaproteobacteria</taxon>
        <taxon>Enterobacterales</taxon>
        <taxon>Enterobacteriaceae</taxon>
        <taxon>Escherichia</taxon>
    </lineage>
</organism>
<proteinExistence type="predicted"/>
<dbReference type="PANTHER" id="PTHR43105">
    <property type="entry name" value="RESPIRATORY NITRATE REDUCTASE"/>
    <property type="match status" value="1"/>
</dbReference>
<gene>
    <name evidence="2" type="ORF">GP979_32215</name>
</gene>
<dbReference type="InterPro" id="IPR006656">
    <property type="entry name" value="Mopterin_OxRdtase"/>
</dbReference>
<reference evidence="2 3" key="1">
    <citation type="submission" date="2019-12" db="EMBL/GenBank/DDBJ databases">
        <title>Enteriobacteria Tanzani isolates_8377-8380.</title>
        <authorList>
            <person name="Subbiah M."/>
            <person name="Call D."/>
        </authorList>
    </citation>
    <scope>NUCLEOTIDE SEQUENCE [LARGE SCALE GENOMIC DNA]</scope>
    <source>
        <strain evidence="2 3">8379wE6</strain>
    </source>
</reference>
<accession>A0A6N8NRT6</accession>
<sequence>QRPARHMNSTSYFYNHSSQWRYETVTAEELLSPMADKSRYTGHLIDFNVRAERMGWLPSAPQLGTNPLTIAGEAEKAGMNPVDYTVKSLKEGSIRFAAEQPENGKNHPRNLFIWRSNLLGSSGKGHEFMLKYLLGTEHGIQGKDLGQQGGVKPEEVDWQDNGLEGKLDLVVTLDFRLSSTCLYSDIILP</sequence>
<dbReference type="InterPro" id="IPR050123">
    <property type="entry name" value="Prok_molybdopt-oxidoreductase"/>
</dbReference>
<dbReference type="GO" id="GO:0016020">
    <property type="term" value="C:membrane"/>
    <property type="evidence" value="ECO:0007669"/>
    <property type="project" value="TreeGrafter"/>
</dbReference>
<evidence type="ECO:0000313" key="2">
    <source>
        <dbReference type="EMBL" id="MWR92897.1"/>
    </source>
</evidence>
<feature type="non-terminal residue" evidence="2">
    <location>
        <position position="189"/>
    </location>
</feature>
<evidence type="ECO:0000259" key="1">
    <source>
        <dbReference type="Pfam" id="PF00384"/>
    </source>
</evidence>
<feature type="non-terminal residue" evidence="2">
    <location>
        <position position="1"/>
    </location>
</feature>
<dbReference type="Proteomes" id="UP000436482">
    <property type="component" value="Unassembled WGS sequence"/>
</dbReference>
<dbReference type="EMBL" id="WTQQ01002011">
    <property type="protein sequence ID" value="MWR92897.1"/>
    <property type="molecule type" value="Genomic_DNA"/>
</dbReference>
<dbReference type="AlphaFoldDB" id="A0A6N8NRT6"/>
<feature type="domain" description="Molybdopterin oxidoreductase" evidence="1">
    <location>
        <begin position="64"/>
        <end position="189"/>
    </location>
</feature>
<comment type="caution">
    <text evidence="2">The sequence shown here is derived from an EMBL/GenBank/DDBJ whole genome shotgun (WGS) entry which is preliminary data.</text>
</comment>
<name>A0A6N8NRT6_ECOLX</name>
<dbReference type="Gene3D" id="3.40.50.12440">
    <property type="match status" value="1"/>
</dbReference>
<evidence type="ECO:0000313" key="3">
    <source>
        <dbReference type="Proteomes" id="UP000436482"/>
    </source>
</evidence>
<protein>
    <submittedName>
        <fullName evidence="2">Molybdopterin-dependent oxidoreductase</fullName>
    </submittedName>
</protein>
<dbReference type="PANTHER" id="PTHR43105:SF8">
    <property type="entry name" value="RESPIRATORY NITRATE REDUCTASE 1 ALPHA CHAIN"/>
    <property type="match status" value="1"/>
</dbReference>